<gene>
    <name evidence="1" type="ORF">G8759_14410</name>
</gene>
<evidence type="ECO:0000313" key="2">
    <source>
        <dbReference type="Proteomes" id="UP000501802"/>
    </source>
</evidence>
<keyword evidence="2" id="KW-1185">Reference proteome</keyword>
<name>A0A6G9AN26_9BACT</name>
<organism evidence="1 2">
    <name type="scientific">Spirosoma aureum</name>
    <dbReference type="NCBI Taxonomy" id="2692134"/>
    <lineage>
        <taxon>Bacteria</taxon>
        <taxon>Pseudomonadati</taxon>
        <taxon>Bacteroidota</taxon>
        <taxon>Cytophagia</taxon>
        <taxon>Cytophagales</taxon>
        <taxon>Cytophagaceae</taxon>
        <taxon>Spirosoma</taxon>
    </lineage>
</organism>
<reference evidence="1 2" key="1">
    <citation type="submission" date="2020-03" db="EMBL/GenBank/DDBJ databases">
        <authorList>
            <person name="Kim M.K."/>
        </authorList>
    </citation>
    <scope>NUCLEOTIDE SEQUENCE [LARGE SCALE GENOMIC DNA]</scope>
    <source>
        <strain evidence="1 2">BT328</strain>
    </source>
</reference>
<evidence type="ECO:0000313" key="1">
    <source>
        <dbReference type="EMBL" id="QIP13724.1"/>
    </source>
</evidence>
<dbReference type="KEGG" id="spib:G8759_14410"/>
<dbReference type="Proteomes" id="UP000501802">
    <property type="component" value="Chromosome"/>
</dbReference>
<proteinExistence type="predicted"/>
<dbReference type="EMBL" id="CP050063">
    <property type="protein sequence ID" value="QIP13724.1"/>
    <property type="molecule type" value="Genomic_DNA"/>
</dbReference>
<dbReference type="AlphaFoldDB" id="A0A6G9AN26"/>
<accession>A0A6G9AN26</accession>
<protein>
    <submittedName>
        <fullName evidence="1">Uncharacterized protein</fullName>
    </submittedName>
</protein>
<sequence length="109" mass="12566">MKTLEIYPAMTLVHLQQQFSKLFPSLRIEPLIEHEVPNELQTLSDLAGHSVTNCFVLNGSMTINELDALFRECYGLPVRILRWMGYAWHDTDDTSQWTLDQQNQKGTDA</sequence>
<dbReference type="RefSeq" id="WP_167209068.1">
    <property type="nucleotide sequence ID" value="NZ_CP050063.1"/>
</dbReference>